<comment type="similarity">
    <text evidence="2">Belongs to the TrbI/VirB10 family.</text>
</comment>
<keyword evidence="4 7" id="KW-1133">Transmembrane helix</keyword>
<dbReference type="OrthoDB" id="9807354at2"/>
<sequence>MSEATVSPAAKLDPETLAIRTKPARAIRFRRGVIIAVAALGSVSLVVVAWIALKPRVFSAVPDARELSEPSNRPSTDALNGLPATYGDTPKLGPPLPGDLGRPILESQRRMATETGVGNDPSSQSEAQERERRLSELRAARQSGVLVQGRTTASPTVAADAAATPAAPTPEASGPALDPDRDPNAQGRKAQFVGTLDRSGDINPHTLTAAPSPYLLSAGSVISASLITGLRSDLPGLVTAQVTSQVFDSPSGRILLIPQGSRLIGSYDSVVAFGQKRALIVWQRIMLPDGSSLRIDNVPATDASGYAGLQGKVDFHTWALLKGVALSTLLGVGLQLTVTGESDLVQAIRESTQQNVSRAGDQLTSRSLNIQPTITIQPGATVRLVVHKDIILAPWRG</sequence>
<evidence type="ECO:0000256" key="2">
    <source>
        <dbReference type="ARBA" id="ARBA00010265"/>
    </source>
</evidence>
<evidence type="ECO:0000256" key="1">
    <source>
        <dbReference type="ARBA" id="ARBA00004167"/>
    </source>
</evidence>
<feature type="transmembrane region" description="Helical" evidence="7">
    <location>
        <begin position="32"/>
        <end position="53"/>
    </location>
</feature>
<dbReference type="CDD" id="cd16429">
    <property type="entry name" value="VirB10"/>
    <property type="match status" value="1"/>
</dbReference>
<evidence type="ECO:0000256" key="4">
    <source>
        <dbReference type="ARBA" id="ARBA00022989"/>
    </source>
</evidence>
<protein>
    <submittedName>
        <fullName evidence="8">TrbI/VirB10 family protein</fullName>
    </submittedName>
</protein>
<evidence type="ECO:0000256" key="7">
    <source>
        <dbReference type="SAM" id="Phobius"/>
    </source>
</evidence>
<evidence type="ECO:0000313" key="9">
    <source>
        <dbReference type="Proteomes" id="UP000319931"/>
    </source>
</evidence>
<evidence type="ECO:0000256" key="5">
    <source>
        <dbReference type="ARBA" id="ARBA00023136"/>
    </source>
</evidence>
<keyword evidence="5 7" id="KW-0472">Membrane</keyword>
<evidence type="ECO:0000256" key="3">
    <source>
        <dbReference type="ARBA" id="ARBA00022692"/>
    </source>
</evidence>
<accession>A0A502G5B8</accession>
<dbReference type="InterPro" id="IPR005498">
    <property type="entry name" value="T4SS_VirB10/TraB/TrbI"/>
</dbReference>
<comment type="subcellular location">
    <subcellularLocation>
        <location evidence="1">Membrane</location>
        <topology evidence="1">Single-pass membrane protein</topology>
    </subcellularLocation>
</comment>
<comment type="caution">
    <text evidence="8">The sequence shown here is derived from an EMBL/GenBank/DDBJ whole genome shotgun (WGS) entry which is preliminary data.</text>
</comment>
<keyword evidence="3 7" id="KW-0812">Transmembrane</keyword>
<feature type="region of interest" description="Disordered" evidence="6">
    <location>
        <begin position="62"/>
        <end position="188"/>
    </location>
</feature>
<keyword evidence="9" id="KW-1185">Reference proteome</keyword>
<evidence type="ECO:0000313" key="8">
    <source>
        <dbReference type="EMBL" id="TPG56600.1"/>
    </source>
</evidence>
<dbReference type="InterPro" id="IPR042217">
    <property type="entry name" value="T4SS_VirB10/TrbI"/>
</dbReference>
<dbReference type="GO" id="GO:0016020">
    <property type="term" value="C:membrane"/>
    <property type="evidence" value="ECO:0007669"/>
    <property type="project" value="UniProtKB-SubCell"/>
</dbReference>
<dbReference type="Pfam" id="PF03743">
    <property type="entry name" value="TrbI"/>
    <property type="match status" value="1"/>
</dbReference>
<feature type="compositionally biased region" description="Low complexity" evidence="6">
    <location>
        <begin position="151"/>
        <end position="176"/>
    </location>
</feature>
<proteinExistence type="inferred from homology"/>
<dbReference type="RefSeq" id="WP_140848124.1">
    <property type="nucleotide sequence ID" value="NZ_RCZC01000001.1"/>
</dbReference>
<dbReference type="Proteomes" id="UP000319931">
    <property type="component" value="Unassembled WGS sequence"/>
</dbReference>
<feature type="compositionally biased region" description="Polar residues" evidence="6">
    <location>
        <begin position="69"/>
        <end position="78"/>
    </location>
</feature>
<dbReference type="Gene3D" id="2.40.128.260">
    <property type="entry name" value="Type IV secretion system, VirB10/TraB/TrbI"/>
    <property type="match status" value="1"/>
</dbReference>
<reference evidence="8 9" key="1">
    <citation type="journal article" date="2019" name="Environ. Microbiol.">
        <title>Species interactions and distinct microbial communities in high Arctic permafrost affected cryosols are associated with the CH4 and CO2 gas fluxes.</title>
        <authorList>
            <person name="Altshuler I."/>
            <person name="Hamel J."/>
            <person name="Turney S."/>
            <person name="Magnuson E."/>
            <person name="Levesque R."/>
            <person name="Greer C."/>
            <person name="Whyte L.G."/>
        </authorList>
    </citation>
    <scope>NUCLEOTIDE SEQUENCE [LARGE SCALE GENOMIC DNA]</scope>
    <source>
        <strain evidence="8 9">E6.1</strain>
    </source>
</reference>
<dbReference type="AlphaFoldDB" id="A0A502G5B8"/>
<name>A0A502G5B8_9SPHN</name>
<organism evidence="8 9">
    <name type="scientific">Sphingomonas glacialis</name>
    <dbReference type="NCBI Taxonomy" id="658225"/>
    <lineage>
        <taxon>Bacteria</taxon>
        <taxon>Pseudomonadati</taxon>
        <taxon>Pseudomonadota</taxon>
        <taxon>Alphaproteobacteria</taxon>
        <taxon>Sphingomonadales</taxon>
        <taxon>Sphingomonadaceae</taxon>
        <taxon>Sphingomonas</taxon>
    </lineage>
</organism>
<dbReference type="EMBL" id="RCZC01000001">
    <property type="protein sequence ID" value="TPG56600.1"/>
    <property type="molecule type" value="Genomic_DNA"/>
</dbReference>
<feature type="compositionally biased region" description="Basic and acidic residues" evidence="6">
    <location>
        <begin position="127"/>
        <end position="139"/>
    </location>
</feature>
<gene>
    <name evidence="8" type="ORF">EAH76_03460</name>
</gene>
<evidence type="ECO:0000256" key="6">
    <source>
        <dbReference type="SAM" id="MobiDB-lite"/>
    </source>
</evidence>